<keyword evidence="1" id="KW-0472">Membrane</keyword>
<dbReference type="EMBL" id="QKWP01000777">
    <property type="protein sequence ID" value="RIB15018.1"/>
    <property type="molecule type" value="Genomic_DNA"/>
</dbReference>
<reference evidence="2 3" key="1">
    <citation type="submission" date="2018-06" db="EMBL/GenBank/DDBJ databases">
        <title>Comparative genomics reveals the genomic features of Rhizophagus irregularis, R. cerebriforme, R. diaphanum and Gigaspora rosea, and their symbiotic lifestyle signature.</title>
        <authorList>
            <person name="Morin E."/>
            <person name="San Clemente H."/>
            <person name="Chen E.C.H."/>
            <person name="De La Providencia I."/>
            <person name="Hainaut M."/>
            <person name="Kuo A."/>
            <person name="Kohler A."/>
            <person name="Murat C."/>
            <person name="Tang N."/>
            <person name="Roy S."/>
            <person name="Loubradou J."/>
            <person name="Henrissat B."/>
            <person name="Grigoriev I.V."/>
            <person name="Corradi N."/>
            <person name="Roux C."/>
            <person name="Martin F.M."/>
        </authorList>
    </citation>
    <scope>NUCLEOTIDE SEQUENCE [LARGE SCALE GENOMIC DNA]</scope>
    <source>
        <strain evidence="2 3">DAOM 194757</strain>
    </source>
</reference>
<keyword evidence="3" id="KW-1185">Reference proteome</keyword>
<evidence type="ECO:0000313" key="2">
    <source>
        <dbReference type="EMBL" id="RIB15018.1"/>
    </source>
</evidence>
<name>A0A397V054_9GLOM</name>
<dbReference type="Proteomes" id="UP000266673">
    <property type="component" value="Unassembled WGS sequence"/>
</dbReference>
<keyword evidence="1" id="KW-0812">Transmembrane</keyword>
<gene>
    <name evidence="2" type="ORF">C2G38_2193449</name>
</gene>
<sequence>MGGDNSLKSATYKMRSYENRQLYYYINKISLSYTKKIINFKNNNKQDVQRYTQFFGTYSILYICIYIFVGPPGVQILVLGETCNKKGFQDSAW</sequence>
<evidence type="ECO:0000313" key="3">
    <source>
        <dbReference type="Proteomes" id="UP000266673"/>
    </source>
</evidence>
<keyword evidence="1" id="KW-1133">Transmembrane helix</keyword>
<comment type="caution">
    <text evidence="2">The sequence shown here is derived from an EMBL/GenBank/DDBJ whole genome shotgun (WGS) entry which is preliminary data.</text>
</comment>
<accession>A0A397V054</accession>
<dbReference type="AlphaFoldDB" id="A0A397V054"/>
<feature type="transmembrane region" description="Helical" evidence="1">
    <location>
        <begin position="51"/>
        <end position="69"/>
    </location>
</feature>
<protein>
    <submittedName>
        <fullName evidence="2">Uncharacterized protein</fullName>
    </submittedName>
</protein>
<organism evidence="2 3">
    <name type="scientific">Gigaspora rosea</name>
    <dbReference type="NCBI Taxonomy" id="44941"/>
    <lineage>
        <taxon>Eukaryota</taxon>
        <taxon>Fungi</taxon>
        <taxon>Fungi incertae sedis</taxon>
        <taxon>Mucoromycota</taxon>
        <taxon>Glomeromycotina</taxon>
        <taxon>Glomeromycetes</taxon>
        <taxon>Diversisporales</taxon>
        <taxon>Gigasporaceae</taxon>
        <taxon>Gigaspora</taxon>
    </lineage>
</organism>
<proteinExistence type="predicted"/>
<evidence type="ECO:0000256" key="1">
    <source>
        <dbReference type="SAM" id="Phobius"/>
    </source>
</evidence>